<evidence type="ECO:0000313" key="2">
    <source>
        <dbReference type="EMBL" id="GIX70625.1"/>
    </source>
</evidence>
<evidence type="ECO:0000256" key="1">
    <source>
        <dbReference type="SAM" id="MobiDB-lite"/>
    </source>
</evidence>
<dbReference type="Proteomes" id="UP001054945">
    <property type="component" value="Unassembled WGS sequence"/>
</dbReference>
<feature type="region of interest" description="Disordered" evidence="1">
    <location>
        <begin position="37"/>
        <end position="62"/>
    </location>
</feature>
<keyword evidence="3" id="KW-1185">Reference proteome</keyword>
<evidence type="ECO:0000313" key="3">
    <source>
        <dbReference type="Proteomes" id="UP001054945"/>
    </source>
</evidence>
<dbReference type="EMBL" id="BPLR01002155">
    <property type="protein sequence ID" value="GIX70625.1"/>
    <property type="molecule type" value="Genomic_DNA"/>
</dbReference>
<organism evidence="2 3">
    <name type="scientific">Caerostris extrusa</name>
    <name type="common">Bark spider</name>
    <name type="synonym">Caerostris bankana</name>
    <dbReference type="NCBI Taxonomy" id="172846"/>
    <lineage>
        <taxon>Eukaryota</taxon>
        <taxon>Metazoa</taxon>
        <taxon>Ecdysozoa</taxon>
        <taxon>Arthropoda</taxon>
        <taxon>Chelicerata</taxon>
        <taxon>Arachnida</taxon>
        <taxon>Araneae</taxon>
        <taxon>Araneomorphae</taxon>
        <taxon>Entelegynae</taxon>
        <taxon>Araneoidea</taxon>
        <taxon>Araneidae</taxon>
        <taxon>Caerostris</taxon>
    </lineage>
</organism>
<dbReference type="AlphaFoldDB" id="A0AAV4MFM1"/>
<proteinExistence type="predicted"/>
<protein>
    <submittedName>
        <fullName evidence="2">Uncharacterized protein</fullName>
    </submittedName>
</protein>
<reference evidence="2 3" key="1">
    <citation type="submission" date="2021-06" db="EMBL/GenBank/DDBJ databases">
        <title>Caerostris extrusa draft genome.</title>
        <authorList>
            <person name="Kono N."/>
            <person name="Arakawa K."/>
        </authorList>
    </citation>
    <scope>NUCLEOTIDE SEQUENCE [LARGE SCALE GENOMIC DNA]</scope>
</reference>
<accession>A0AAV4MFM1</accession>
<sequence>MRGRSKLLTMVNLARRTYPRRKRTEIKYELLKKLKKKLERHQKRASSKEHPESNISANQDHLKKTALRVLKAKGGDKKANKNETKDFKNLQNQMAKYSSAKKGVLWVKENLNPRSVIVRGLFELSHEFV</sequence>
<name>A0AAV4MFM1_CAEEX</name>
<comment type="caution">
    <text evidence="2">The sequence shown here is derived from an EMBL/GenBank/DDBJ whole genome shotgun (WGS) entry which is preliminary data.</text>
</comment>
<gene>
    <name evidence="2" type="ORF">CEXT_424881</name>
</gene>